<comment type="caution">
    <text evidence="2">The sequence shown here is derived from an EMBL/GenBank/DDBJ whole genome shotgun (WGS) entry which is preliminary data.</text>
</comment>
<feature type="compositionally biased region" description="Pro residues" evidence="1">
    <location>
        <begin position="279"/>
        <end position="292"/>
    </location>
</feature>
<feature type="compositionally biased region" description="Low complexity" evidence="1">
    <location>
        <begin position="80"/>
        <end position="91"/>
    </location>
</feature>
<accession>A0AAN7BBZ4</accession>
<reference evidence="2" key="1">
    <citation type="journal article" date="2023" name="Mol. Phylogenet. Evol.">
        <title>Genome-scale phylogeny and comparative genomics of the fungal order Sordariales.</title>
        <authorList>
            <person name="Hensen N."/>
            <person name="Bonometti L."/>
            <person name="Westerberg I."/>
            <person name="Brannstrom I.O."/>
            <person name="Guillou S."/>
            <person name="Cros-Aarteil S."/>
            <person name="Calhoun S."/>
            <person name="Haridas S."/>
            <person name="Kuo A."/>
            <person name="Mondo S."/>
            <person name="Pangilinan J."/>
            <person name="Riley R."/>
            <person name="LaButti K."/>
            <person name="Andreopoulos B."/>
            <person name="Lipzen A."/>
            <person name="Chen C."/>
            <person name="Yan M."/>
            <person name="Daum C."/>
            <person name="Ng V."/>
            <person name="Clum A."/>
            <person name="Steindorff A."/>
            <person name="Ohm R.A."/>
            <person name="Martin F."/>
            <person name="Silar P."/>
            <person name="Natvig D.O."/>
            <person name="Lalanne C."/>
            <person name="Gautier V."/>
            <person name="Ament-Velasquez S.L."/>
            <person name="Kruys A."/>
            <person name="Hutchinson M.I."/>
            <person name="Powell A.J."/>
            <person name="Barry K."/>
            <person name="Miller A.N."/>
            <person name="Grigoriev I.V."/>
            <person name="Debuchy R."/>
            <person name="Gladieux P."/>
            <person name="Hiltunen Thoren M."/>
            <person name="Johannesson H."/>
        </authorList>
    </citation>
    <scope>NUCLEOTIDE SEQUENCE</scope>
    <source>
        <strain evidence="2">PSN293</strain>
    </source>
</reference>
<organism evidence="2 3">
    <name type="scientific">Rhypophila decipiens</name>
    <dbReference type="NCBI Taxonomy" id="261697"/>
    <lineage>
        <taxon>Eukaryota</taxon>
        <taxon>Fungi</taxon>
        <taxon>Dikarya</taxon>
        <taxon>Ascomycota</taxon>
        <taxon>Pezizomycotina</taxon>
        <taxon>Sordariomycetes</taxon>
        <taxon>Sordariomycetidae</taxon>
        <taxon>Sordariales</taxon>
        <taxon>Naviculisporaceae</taxon>
        <taxon>Rhypophila</taxon>
    </lineage>
</organism>
<feature type="compositionally biased region" description="Low complexity" evidence="1">
    <location>
        <begin position="313"/>
        <end position="332"/>
    </location>
</feature>
<evidence type="ECO:0000313" key="2">
    <source>
        <dbReference type="EMBL" id="KAK4215395.1"/>
    </source>
</evidence>
<feature type="region of interest" description="Disordered" evidence="1">
    <location>
        <begin position="269"/>
        <end position="412"/>
    </location>
</feature>
<gene>
    <name evidence="2" type="ORF">QBC37DRAFT_125200</name>
</gene>
<reference evidence="2" key="2">
    <citation type="submission" date="2023-05" db="EMBL/GenBank/DDBJ databases">
        <authorList>
            <consortium name="Lawrence Berkeley National Laboratory"/>
            <person name="Steindorff A."/>
            <person name="Hensen N."/>
            <person name="Bonometti L."/>
            <person name="Westerberg I."/>
            <person name="Brannstrom I.O."/>
            <person name="Guillou S."/>
            <person name="Cros-Aarteil S."/>
            <person name="Calhoun S."/>
            <person name="Haridas S."/>
            <person name="Kuo A."/>
            <person name="Mondo S."/>
            <person name="Pangilinan J."/>
            <person name="Riley R."/>
            <person name="Labutti K."/>
            <person name="Andreopoulos B."/>
            <person name="Lipzen A."/>
            <person name="Chen C."/>
            <person name="Yanf M."/>
            <person name="Daum C."/>
            <person name="Ng V."/>
            <person name="Clum A."/>
            <person name="Ohm R."/>
            <person name="Martin F."/>
            <person name="Silar P."/>
            <person name="Natvig D."/>
            <person name="Lalanne C."/>
            <person name="Gautier V."/>
            <person name="Ament-Velasquez S.L."/>
            <person name="Kruys A."/>
            <person name="Hutchinson M.I."/>
            <person name="Powell A.J."/>
            <person name="Barry K."/>
            <person name="Miller A.N."/>
            <person name="Grigoriev I.V."/>
            <person name="Debuchy R."/>
            <person name="Gladieux P."/>
            <person name="Thoren M.H."/>
            <person name="Johannesson H."/>
        </authorList>
    </citation>
    <scope>NUCLEOTIDE SEQUENCE</scope>
    <source>
        <strain evidence="2">PSN293</strain>
    </source>
</reference>
<evidence type="ECO:0000256" key="1">
    <source>
        <dbReference type="SAM" id="MobiDB-lite"/>
    </source>
</evidence>
<sequence length="412" mass="44817">MGLQVESLGQSSFEQYGPWHFHDIRFKRDEPVSLDTALLQVSSIAGLNDRLSELSKSGKEQLQGALKGVGPNSPILPPVKSMSASSSSLDSKLSTPVPSSILLTPTTPPVPKIACAEPTGTEATVLAYPVREASPAPRPSLKRRRPDTDVDGPGTSTLSVKKRRLLRHLITSRLSEPFSLPATHILNRESVASGDRRFLKLATILAARRMIYPGTQNLQSHPSPSSFLRRQAVINRFRLRHQIQVQSVPRVDSEADELSRGSTLRQIFTAPSQLGPNPAYGPPPAPPTPMPRNPGGQTILERAGIAVQPAPPESSSARRPLPSPRLKPILSPELRTSKPAIELVDLDDLDDEDTAFPSSEHESRYEDDPDDAGVYTDFSLIFGGGSEGDLSDEDNFEDVMDDLDGIPWNARC</sequence>
<feature type="region of interest" description="Disordered" evidence="1">
    <location>
        <begin position="56"/>
        <end position="91"/>
    </location>
</feature>
<keyword evidence="3" id="KW-1185">Reference proteome</keyword>
<dbReference type="EMBL" id="MU858080">
    <property type="protein sequence ID" value="KAK4215395.1"/>
    <property type="molecule type" value="Genomic_DNA"/>
</dbReference>
<feature type="compositionally biased region" description="Acidic residues" evidence="1">
    <location>
        <begin position="344"/>
        <end position="354"/>
    </location>
</feature>
<feature type="compositionally biased region" description="Acidic residues" evidence="1">
    <location>
        <begin position="389"/>
        <end position="404"/>
    </location>
</feature>
<proteinExistence type="predicted"/>
<dbReference type="Proteomes" id="UP001301769">
    <property type="component" value="Unassembled WGS sequence"/>
</dbReference>
<dbReference type="AlphaFoldDB" id="A0AAN7BBZ4"/>
<protein>
    <submittedName>
        <fullName evidence="2">Uncharacterized protein</fullName>
    </submittedName>
</protein>
<name>A0AAN7BBZ4_9PEZI</name>
<evidence type="ECO:0000313" key="3">
    <source>
        <dbReference type="Proteomes" id="UP001301769"/>
    </source>
</evidence>
<feature type="region of interest" description="Disordered" evidence="1">
    <location>
        <begin position="132"/>
        <end position="157"/>
    </location>
</feature>